<dbReference type="Pfam" id="PF13377">
    <property type="entry name" value="Peripla_BP_3"/>
    <property type="match status" value="1"/>
</dbReference>
<dbReference type="AlphaFoldDB" id="A0A9X2HIZ1"/>
<dbReference type="CDD" id="cd06267">
    <property type="entry name" value="PBP1_LacI_sugar_binding-like"/>
    <property type="match status" value="1"/>
</dbReference>
<dbReference type="InterPro" id="IPR046335">
    <property type="entry name" value="LacI/GalR-like_sensor"/>
</dbReference>
<evidence type="ECO:0000313" key="6">
    <source>
        <dbReference type="Proteomes" id="UP001139502"/>
    </source>
</evidence>
<evidence type="ECO:0000259" key="4">
    <source>
        <dbReference type="PROSITE" id="PS50932"/>
    </source>
</evidence>
<keyword evidence="1" id="KW-0805">Transcription regulation</keyword>
<dbReference type="PANTHER" id="PTHR30146:SF109">
    <property type="entry name" value="HTH-TYPE TRANSCRIPTIONAL REGULATOR GALS"/>
    <property type="match status" value="1"/>
</dbReference>
<keyword evidence="6" id="KW-1185">Reference proteome</keyword>
<dbReference type="Gene3D" id="3.40.50.2300">
    <property type="match status" value="2"/>
</dbReference>
<dbReference type="InterPro" id="IPR000843">
    <property type="entry name" value="HTH_LacI"/>
</dbReference>
<comment type="caution">
    <text evidence="5">The sequence shown here is derived from an EMBL/GenBank/DDBJ whole genome shotgun (WGS) entry which is preliminary data.</text>
</comment>
<dbReference type="InterPro" id="IPR028082">
    <property type="entry name" value="Peripla_BP_I"/>
</dbReference>
<evidence type="ECO:0000256" key="2">
    <source>
        <dbReference type="ARBA" id="ARBA00023125"/>
    </source>
</evidence>
<dbReference type="InterPro" id="IPR010982">
    <property type="entry name" value="Lambda_DNA-bd_dom_sf"/>
</dbReference>
<protein>
    <submittedName>
        <fullName evidence="5">LacI family transcriptional regulator</fullName>
    </submittedName>
</protein>
<gene>
    <name evidence="5" type="ORF">NBM05_11225</name>
</gene>
<dbReference type="CDD" id="cd01392">
    <property type="entry name" value="HTH_LacI"/>
    <property type="match status" value="1"/>
</dbReference>
<name>A0A9X2HIZ1_9MICC</name>
<dbReference type="GO" id="GO:0003700">
    <property type="term" value="F:DNA-binding transcription factor activity"/>
    <property type="evidence" value="ECO:0007669"/>
    <property type="project" value="TreeGrafter"/>
</dbReference>
<dbReference type="PANTHER" id="PTHR30146">
    <property type="entry name" value="LACI-RELATED TRANSCRIPTIONAL REPRESSOR"/>
    <property type="match status" value="1"/>
</dbReference>
<dbReference type="SMART" id="SM00354">
    <property type="entry name" value="HTH_LACI"/>
    <property type="match status" value="1"/>
</dbReference>
<reference evidence="5" key="1">
    <citation type="submission" date="2022-06" db="EMBL/GenBank/DDBJ databases">
        <title>Rothia sp. isolated from sandalwood seedling.</title>
        <authorList>
            <person name="Tuikhar N."/>
            <person name="Kirdat K."/>
            <person name="Thorat V."/>
            <person name="Swetha P."/>
            <person name="Padma S."/>
            <person name="Sundararaj R."/>
            <person name="Yadav A."/>
        </authorList>
    </citation>
    <scope>NUCLEOTIDE SEQUENCE</scope>
    <source>
        <strain evidence="5">AR01</strain>
    </source>
</reference>
<dbReference type="Gene3D" id="1.10.260.40">
    <property type="entry name" value="lambda repressor-like DNA-binding domains"/>
    <property type="match status" value="1"/>
</dbReference>
<sequence>MSKPAGAAPRATIRDVAAQAGVSKSLVSLAFKDPARVSESRLRRIRDAAEELGYQPNFLARSLAAEGSPFIGVVVVDLRNPLFADIADAARAVLDAHGQYGLITSASVPGVAGAGERYGIVDDRVMAMLQDLRPRALMVIGTVADASALPRGIPLVYASAAPEADAGQTSVRVDDRAGMELLFDHLVERGHRRIAFVGGEGGGVSRLRLDAYLEACRTRGLEEIVHPASYGEREGADAGARLLASDPRPTAVIAVNDLAAIGVQAAAEEAGLTLPRDLAVAGFDNTYLAGLPRISLTSVDPRNAEIGRLAAERVLAALEDPDAPGDEELVRPGLVMRASTLG</sequence>
<evidence type="ECO:0000313" key="5">
    <source>
        <dbReference type="EMBL" id="MCP3426556.1"/>
    </source>
</evidence>
<evidence type="ECO:0000256" key="3">
    <source>
        <dbReference type="ARBA" id="ARBA00023163"/>
    </source>
</evidence>
<proteinExistence type="predicted"/>
<dbReference type="Pfam" id="PF00356">
    <property type="entry name" value="LacI"/>
    <property type="match status" value="1"/>
</dbReference>
<organism evidence="5 6">
    <name type="scientific">Rothia santali</name>
    <dbReference type="NCBI Taxonomy" id="2949643"/>
    <lineage>
        <taxon>Bacteria</taxon>
        <taxon>Bacillati</taxon>
        <taxon>Actinomycetota</taxon>
        <taxon>Actinomycetes</taxon>
        <taxon>Micrococcales</taxon>
        <taxon>Micrococcaceae</taxon>
        <taxon>Rothia</taxon>
    </lineage>
</organism>
<evidence type="ECO:0000256" key="1">
    <source>
        <dbReference type="ARBA" id="ARBA00023015"/>
    </source>
</evidence>
<dbReference type="PROSITE" id="PS50932">
    <property type="entry name" value="HTH_LACI_2"/>
    <property type="match status" value="1"/>
</dbReference>
<accession>A0A9X2HIZ1</accession>
<feature type="domain" description="HTH lacI-type" evidence="4">
    <location>
        <begin position="11"/>
        <end position="65"/>
    </location>
</feature>
<keyword evidence="2" id="KW-0238">DNA-binding</keyword>
<dbReference type="SUPFAM" id="SSF53822">
    <property type="entry name" value="Periplasmic binding protein-like I"/>
    <property type="match status" value="1"/>
</dbReference>
<keyword evidence="3" id="KW-0804">Transcription</keyword>
<dbReference type="SUPFAM" id="SSF47413">
    <property type="entry name" value="lambda repressor-like DNA-binding domains"/>
    <property type="match status" value="1"/>
</dbReference>
<dbReference type="GO" id="GO:0000976">
    <property type="term" value="F:transcription cis-regulatory region binding"/>
    <property type="evidence" value="ECO:0007669"/>
    <property type="project" value="TreeGrafter"/>
</dbReference>
<dbReference type="EMBL" id="JANAFB010000029">
    <property type="protein sequence ID" value="MCP3426556.1"/>
    <property type="molecule type" value="Genomic_DNA"/>
</dbReference>
<dbReference type="RefSeq" id="WP_254167372.1">
    <property type="nucleotide sequence ID" value="NZ_JANAFB010000029.1"/>
</dbReference>
<dbReference type="Proteomes" id="UP001139502">
    <property type="component" value="Unassembled WGS sequence"/>
</dbReference>